<sequence length="607" mass="65869">MTRWGFAGMVGLMLAGASVAEQAPTLSAVTISEKLHVIYDPHSREVTRRMVRVFDPHPEMALEFSWDPAPGNWPGVTPDGFATGAGVLSWRVPGAASYDPRAVHHTYEGAVLNGRFEGEGRLTYRDGSFYRGNWVAGVLQGPGEYLDAAGNRYEGPLVDGKPEGQGILRSAEGWVYTGGFSNGLRDGHGAIIEPGGLRYTVEMVAGVMQSSTKPVVYADSLLGGLLPAQSGGDAGKTQIAVTADTRLGQQQEVGYAHYAQNGEVLIVPLRDRWRDVWNGTGGIGTFFDYASMGDAEWADNRAHTQFRLATQDGSRVRLKSLDLAVDYSLPHLRPVLVTEDHYGCTGFRPSFNFLNYGWGQVENATARVGFRNGDAVDWAARHTTPPSTPWYQVDVGSFDQGMDVYIRNALIDAGVDVTALENRRFTCPSAEVLETCKAQIQKDLNLGALTGLISGWGDLQTDMIGELSYDWVDAFGERHHEVQSFSATISLAAIEVPGGLAECGDGGAFALQAPQYLDVDLPYDAQAYRINIPVRGNPNVSSLLSGLRFYAERSSIHQMQMEATFADGSVRKSAPVKLFFLHNRTPEFQSGTTPAICTLPPERAASC</sequence>
<evidence type="ECO:0000313" key="3">
    <source>
        <dbReference type="EMBL" id="SMO68335.1"/>
    </source>
</evidence>
<keyword evidence="2" id="KW-0732">Signal</keyword>
<dbReference type="PANTHER" id="PTHR43215">
    <property type="entry name" value="RADIAL SPOKE HEAD 1 HOMOLOG"/>
    <property type="match status" value="1"/>
</dbReference>
<protein>
    <submittedName>
        <fullName evidence="3">Uncharacterized conserved protein</fullName>
    </submittedName>
</protein>
<keyword evidence="1" id="KW-0677">Repeat</keyword>
<feature type="signal peptide" evidence="2">
    <location>
        <begin position="1"/>
        <end position="20"/>
    </location>
</feature>
<dbReference type="SMART" id="SM00698">
    <property type="entry name" value="MORN"/>
    <property type="match status" value="4"/>
</dbReference>
<feature type="chain" id="PRO_5021991994" evidence="2">
    <location>
        <begin position="21"/>
        <end position="607"/>
    </location>
</feature>
<keyword evidence="4" id="KW-1185">Reference proteome</keyword>
<evidence type="ECO:0000313" key="4">
    <source>
        <dbReference type="Proteomes" id="UP000316030"/>
    </source>
</evidence>
<gene>
    <name evidence="3" type="ORF">SAMN06265173_109110</name>
</gene>
<reference evidence="3 4" key="1">
    <citation type="submission" date="2017-05" db="EMBL/GenBank/DDBJ databases">
        <authorList>
            <person name="Varghese N."/>
            <person name="Submissions S."/>
        </authorList>
    </citation>
    <scope>NUCLEOTIDE SEQUENCE [LARGE SCALE GENOMIC DNA]</scope>
    <source>
        <strain evidence="3 4">DSM 29506</strain>
    </source>
</reference>
<dbReference type="AlphaFoldDB" id="A0A521D9M5"/>
<dbReference type="Proteomes" id="UP000316030">
    <property type="component" value="Unassembled WGS sequence"/>
</dbReference>
<evidence type="ECO:0000256" key="2">
    <source>
        <dbReference type="SAM" id="SignalP"/>
    </source>
</evidence>
<evidence type="ECO:0000256" key="1">
    <source>
        <dbReference type="ARBA" id="ARBA00022737"/>
    </source>
</evidence>
<organism evidence="3 4">
    <name type="scientific">Thalassovita litoralis</name>
    <dbReference type="NCBI Taxonomy" id="1010611"/>
    <lineage>
        <taxon>Bacteria</taxon>
        <taxon>Pseudomonadati</taxon>
        <taxon>Pseudomonadota</taxon>
        <taxon>Alphaproteobacteria</taxon>
        <taxon>Rhodobacterales</taxon>
        <taxon>Roseobacteraceae</taxon>
        <taxon>Thalassovita</taxon>
    </lineage>
</organism>
<dbReference type="Pfam" id="PF02493">
    <property type="entry name" value="MORN"/>
    <property type="match status" value="4"/>
</dbReference>
<dbReference type="SUPFAM" id="SSF82185">
    <property type="entry name" value="Histone H3 K4-specific methyltransferase SET7/9 N-terminal domain"/>
    <property type="match status" value="1"/>
</dbReference>
<name>A0A521D9M5_9RHOB</name>
<dbReference type="EMBL" id="FXTO01000009">
    <property type="protein sequence ID" value="SMO68335.1"/>
    <property type="molecule type" value="Genomic_DNA"/>
</dbReference>
<proteinExistence type="predicted"/>
<dbReference type="RefSeq" id="WP_142493169.1">
    <property type="nucleotide sequence ID" value="NZ_FXTO01000009.1"/>
</dbReference>
<dbReference type="OrthoDB" id="7794320at2"/>
<accession>A0A521D9M5</accession>
<dbReference type="PANTHER" id="PTHR43215:SF14">
    <property type="entry name" value="RADIAL SPOKE HEAD 1 HOMOLOG"/>
    <property type="match status" value="1"/>
</dbReference>
<dbReference type="InterPro" id="IPR003409">
    <property type="entry name" value="MORN"/>
</dbReference>
<dbReference type="Gene3D" id="2.20.110.10">
    <property type="entry name" value="Histone H3 K4-specific methyltransferase SET7/9 N-terminal domain"/>
    <property type="match status" value="1"/>
</dbReference>